<proteinExistence type="predicted"/>
<dbReference type="Proteomes" id="UP001066276">
    <property type="component" value="Chromosome 6"/>
</dbReference>
<evidence type="ECO:0000313" key="3">
    <source>
        <dbReference type="Proteomes" id="UP001066276"/>
    </source>
</evidence>
<keyword evidence="3" id="KW-1185">Reference proteome</keyword>
<evidence type="ECO:0000313" key="2">
    <source>
        <dbReference type="EMBL" id="KAJ1135355.1"/>
    </source>
</evidence>
<dbReference type="AlphaFoldDB" id="A0AAV7Q7W0"/>
<evidence type="ECO:0000256" key="1">
    <source>
        <dbReference type="SAM" id="MobiDB-lite"/>
    </source>
</evidence>
<reference evidence="2" key="1">
    <citation type="journal article" date="2022" name="bioRxiv">
        <title>Sequencing and chromosome-scale assembly of the giantPleurodeles waltlgenome.</title>
        <authorList>
            <person name="Brown T."/>
            <person name="Elewa A."/>
            <person name="Iarovenko S."/>
            <person name="Subramanian E."/>
            <person name="Araus A.J."/>
            <person name="Petzold A."/>
            <person name="Susuki M."/>
            <person name="Suzuki K.-i.T."/>
            <person name="Hayashi T."/>
            <person name="Toyoda A."/>
            <person name="Oliveira C."/>
            <person name="Osipova E."/>
            <person name="Leigh N.D."/>
            <person name="Simon A."/>
            <person name="Yun M.H."/>
        </authorList>
    </citation>
    <scope>NUCLEOTIDE SEQUENCE</scope>
    <source>
        <strain evidence="2">20211129_DDA</strain>
        <tissue evidence="2">Liver</tissue>
    </source>
</reference>
<comment type="caution">
    <text evidence="2">The sequence shown here is derived from an EMBL/GenBank/DDBJ whole genome shotgun (WGS) entry which is preliminary data.</text>
</comment>
<name>A0AAV7Q7W0_PLEWA</name>
<sequence>MLPAFPVRAATAAHRRRQASDCTAPCRACTFVGLPDSDSNTFYAPTSRSSTNQSSIVDLTERLLLQGQSQPILGYGSSLPPHGKKHAASYLSGPPFVGCGISAMSLPSLKPRGPPPAFLWVFCLASLPMPILRRWPDLTSAHVGPSYFGRALCSPAARSAQCLTYPILPRCHDSLRPVPVSPYAVWATSSIATASLPRSSSRADPSMYDPGRALVARSHTGPGLPLHHVSLRPVQDYLQAARAAPGTPMRQPCPRPPQSQERLRDAC</sequence>
<organism evidence="2 3">
    <name type="scientific">Pleurodeles waltl</name>
    <name type="common">Iberian ribbed newt</name>
    <dbReference type="NCBI Taxonomy" id="8319"/>
    <lineage>
        <taxon>Eukaryota</taxon>
        <taxon>Metazoa</taxon>
        <taxon>Chordata</taxon>
        <taxon>Craniata</taxon>
        <taxon>Vertebrata</taxon>
        <taxon>Euteleostomi</taxon>
        <taxon>Amphibia</taxon>
        <taxon>Batrachia</taxon>
        <taxon>Caudata</taxon>
        <taxon>Salamandroidea</taxon>
        <taxon>Salamandridae</taxon>
        <taxon>Pleurodelinae</taxon>
        <taxon>Pleurodeles</taxon>
    </lineage>
</organism>
<accession>A0AAV7Q7W0</accession>
<gene>
    <name evidence="2" type="ORF">NDU88_001795</name>
</gene>
<protein>
    <submittedName>
        <fullName evidence="2">Uncharacterized protein</fullName>
    </submittedName>
</protein>
<dbReference type="EMBL" id="JANPWB010000010">
    <property type="protein sequence ID" value="KAJ1135355.1"/>
    <property type="molecule type" value="Genomic_DNA"/>
</dbReference>
<feature type="region of interest" description="Disordered" evidence="1">
    <location>
        <begin position="244"/>
        <end position="267"/>
    </location>
</feature>